<dbReference type="SUPFAM" id="SSF55961">
    <property type="entry name" value="Bet v1-like"/>
    <property type="match status" value="1"/>
</dbReference>
<dbReference type="CDD" id="cd07820">
    <property type="entry name" value="SRPBCC_3"/>
    <property type="match status" value="1"/>
</dbReference>
<protein>
    <recommendedName>
        <fullName evidence="3">Ligand-binding SRPBCC domain-containing protein</fullName>
    </recommendedName>
</protein>
<name>A0A437PNF7_9BACT</name>
<dbReference type="OrthoDB" id="9793552at2"/>
<dbReference type="Proteomes" id="UP000282832">
    <property type="component" value="Unassembled WGS sequence"/>
</dbReference>
<evidence type="ECO:0000313" key="2">
    <source>
        <dbReference type="Proteomes" id="UP000282832"/>
    </source>
</evidence>
<dbReference type="Gene3D" id="3.30.530.20">
    <property type="match status" value="1"/>
</dbReference>
<reference evidence="1 2" key="1">
    <citation type="submission" date="2019-01" db="EMBL/GenBank/DDBJ databases">
        <authorList>
            <person name="Chen W.-M."/>
        </authorList>
    </citation>
    <scope>NUCLEOTIDE SEQUENCE [LARGE SCALE GENOMIC DNA]</scope>
    <source>
        <strain evidence="1 2">FSY-15</strain>
    </source>
</reference>
<comment type="caution">
    <text evidence="1">The sequence shown here is derived from an EMBL/GenBank/DDBJ whole genome shotgun (WGS) entry which is preliminary data.</text>
</comment>
<evidence type="ECO:0000313" key="1">
    <source>
        <dbReference type="EMBL" id="RVU23574.1"/>
    </source>
</evidence>
<organism evidence="1 2">
    <name type="scientific">Sandaracinomonas limnophila</name>
    <dbReference type="NCBI Taxonomy" id="1862386"/>
    <lineage>
        <taxon>Bacteria</taxon>
        <taxon>Pseudomonadati</taxon>
        <taxon>Bacteroidota</taxon>
        <taxon>Cytophagia</taxon>
        <taxon>Cytophagales</taxon>
        <taxon>Flectobacillaceae</taxon>
        <taxon>Sandaracinomonas</taxon>
    </lineage>
</organism>
<accession>A0A437PNF7</accession>
<dbReference type="EMBL" id="SACY01000005">
    <property type="protein sequence ID" value="RVU23574.1"/>
    <property type="molecule type" value="Genomic_DNA"/>
</dbReference>
<proteinExistence type="predicted"/>
<gene>
    <name evidence="1" type="ORF">EOJ36_10885</name>
</gene>
<sequence length="152" mass="17916">MHQLIETQKIPANLETVWDFMSSPKNLQRITPDYMGFDIVKMPKEEKMYPGMIISYKVSPMLGIKMNWVTEITHVKELQYFVDEQRVGPYQLWHHEHHLKPIDGGVEMLDIVSYKAPFGFLGEIATSLFIKKQLKQIFDYRFTALEEIFGKF</sequence>
<dbReference type="AlphaFoldDB" id="A0A437PNF7"/>
<evidence type="ECO:0008006" key="3">
    <source>
        <dbReference type="Google" id="ProtNLM"/>
    </source>
</evidence>
<dbReference type="InterPro" id="IPR023393">
    <property type="entry name" value="START-like_dom_sf"/>
</dbReference>
<dbReference type="RefSeq" id="WP_127805271.1">
    <property type="nucleotide sequence ID" value="NZ_SACY01000005.1"/>
</dbReference>
<keyword evidence="2" id="KW-1185">Reference proteome</keyword>